<sequence>MKFLKAYDIDLIKLKEGKHDFTFEVKDDFFGHFDPNDFVSQGNLSAKIQINKQSSLIEAYFEIKGTVKLTCDRSLEEFDFPLSTVEKVIYKYGPEEQELSEDLFMIPQDTQSINVAQLIYEFILLALPAKKIHPDYLEEMDDEDFEGDGDLVYISDRKSDDADEITEASEEPKEDLDPRWEVLKKLKKKD</sequence>
<accession>A0A1H3NA97</accession>
<dbReference type="EMBL" id="FNQC01000003">
    <property type="protein sequence ID" value="SDY85673.1"/>
    <property type="molecule type" value="Genomic_DNA"/>
</dbReference>
<reference evidence="2 3" key="1">
    <citation type="submission" date="2016-10" db="EMBL/GenBank/DDBJ databases">
        <authorList>
            <person name="Varghese N."/>
            <person name="Submissions S."/>
        </authorList>
    </citation>
    <scope>NUCLEOTIDE SEQUENCE [LARGE SCALE GENOMIC DNA]</scope>
    <source>
        <strain evidence="2 3">DSM 17997</strain>
    </source>
</reference>
<evidence type="ECO:0000256" key="1">
    <source>
        <dbReference type="SAM" id="MobiDB-lite"/>
    </source>
</evidence>
<feature type="compositionally biased region" description="Acidic residues" evidence="1">
    <location>
        <begin position="161"/>
        <end position="174"/>
    </location>
</feature>
<dbReference type="Pfam" id="PF02620">
    <property type="entry name" value="YceD"/>
    <property type="match status" value="1"/>
</dbReference>
<dbReference type="RefSeq" id="WP_019597105.1">
    <property type="nucleotide sequence ID" value="NZ_FNQC01000003.1"/>
</dbReference>
<organism evidence="2 3">
    <name type="scientific">Rhodonellum ikkaensis</name>
    <dbReference type="NCBI Taxonomy" id="336829"/>
    <lineage>
        <taxon>Bacteria</taxon>
        <taxon>Pseudomonadati</taxon>
        <taxon>Bacteroidota</taxon>
        <taxon>Cytophagia</taxon>
        <taxon>Cytophagales</taxon>
        <taxon>Cytophagaceae</taxon>
        <taxon>Rhodonellum</taxon>
    </lineage>
</organism>
<gene>
    <name evidence="2" type="ORF">SAMN05444412_103163</name>
</gene>
<dbReference type="InterPro" id="IPR003772">
    <property type="entry name" value="YceD"/>
</dbReference>
<evidence type="ECO:0000313" key="3">
    <source>
        <dbReference type="Proteomes" id="UP000199663"/>
    </source>
</evidence>
<comment type="caution">
    <text evidence="2">The sequence shown here is derived from an EMBL/GenBank/DDBJ whole genome shotgun (WGS) entry which is preliminary data.</text>
</comment>
<keyword evidence="3" id="KW-1185">Reference proteome</keyword>
<feature type="region of interest" description="Disordered" evidence="1">
    <location>
        <begin position="156"/>
        <end position="177"/>
    </location>
</feature>
<name>A0A1H3NA97_9BACT</name>
<proteinExistence type="predicted"/>
<evidence type="ECO:0000313" key="2">
    <source>
        <dbReference type="EMBL" id="SDY85673.1"/>
    </source>
</evidence>
<protein>
    <submittedName>
        <fullName evidence="2">Uncharacterized ACR, COG1399</fullName>
    </submittedName>
</protein>
<dbReference type="Proteomes" id="UP000199663">
    <property type="component" value="Unassembled WGS sequence"/>
</dbReference>